<keyword evidence="4" id="KW-0931">ER-Golgi transport</keyword>
<dbReference type="GO" id="GO:0035494">
    <property type="term" value="P:SNARE complex disassembly"/>
    <property type="evidence" value="ECO:0007669"/>
    <property type="project" value="TreeGrafter"/>
</dbReference>
<dbReference type="GO" id="GO:0031201">
    <property type="term" value="C:SNARE complex"/>
    <property type="evidence" value="ECO:0007669"/>
    <property type="project" value="TreeGrafter"/>
</dbReference>
<evidence type="ECO:0000256" key="2">
    <source>
        <dbReference type="ARBA" id="ARBA00022448"/>
    </source>
</evidence>
<keyword evidence="6" id="KW-1185">Reference proteome</keyword>
<protein>
    <recommendedName>
        <fullName evidence="7">Alpha-soluble NSF attachment protein</fullName>
    </recommendedName>
</protein>
<keyword evidence="3 4" id="KW-0653">Protein transport</keyword>
<name>A0A9N9QPR4_9CUCU</name>
<dbReference type="InterPro" id="IPR000744">
    <property type="entry name" value="NSF_attach"/>
</dbReference>
<dbReference type="PANTHER" id="PTHR13768:SF8">
    <property type="entry name" value="ALPHA-SOLUBLE NSF ATTACHMENT PROTEIN"/>
    <property type="match status" value="1"/>
</dbReference>
<dbReference type="AlphaFoldDB" id="A0A9N9QPR4"/>
<organism evidence="5 6">
    <name type="scientific">Ceutorhynchus assimilis</name>
    <name type="common">cabbage seed weevil</name>
    <dbReference type="NCBI Taxonomy" id="467358"/>
    <lineage>
        <taxon>Eukaryota</taxon>
        <taxon>Metazoa</taxon>
        <taxon>Ecdysozoa</taxon>
        <taxon>Arthropoda</taxon>
        <taxon>Hexapoda</taxon>
        <taxon>Insecta</taxon>
        <taxon>Pterygota</taxon>
        <taxon>Neoptera</taxon>
        <taxon>Endopterygota</taxon>
        <taxon>Coleoptera</taxon>
        <taxon>Polyphaga</taxon>
        <taxon>Cucujiformia</taxon>
        <taxon>Curculionidae</taxon>
        <taxon>Ceutorhynchinae</taxon>
        <taxon>Ceutorhynchus</taxon>
    </lineage>
</organism>
<comment type="subcellular location">
    <subcellularLocation>
        <location evidence="4">Membrane</location>
        <topology evidence="4">Peripheral membrane protein</topology>
    </subcellularLocation>
</comment>
<proteinExistence type="inferred from homology"/>
<dbReference type="PANTHER" id="PTHR13768">
    <property type="entry name" value="SOLUBLE NSF ATTACHMENT PROTEIN SNAP"/>
    <property type="match status" value="1"/>
</dbReference>
<dbReference type="GO" id="GO:0019905">
    <property type="term" value="F:syntaxin binding"/>
    <property type="evidence" value="ECO:0007669"/>
    <property type="project" value="TreeGrafter"/>
</dbReference>
<evidence type="ECO:0000256" key="1">
    <source>
        <dbReference type="ARBA" id="ARBA00010050"/>
    </source>
</evidence>
<dbReference type="PRINTS" id="PR00448">
    <property type="entry name" value="NSFATTACHMNT"/>
</dbReference>
<dbReference type="SUPFAM" id="SSF48452">
    <property type="entry name" value="TPR-like"/>
    <property type="match status" value="1"/>
</dbReference>
<reference evidence="5" key="1">
    <citation type="submission" date="2022-01" db="EMBL/GenBank/DDBJ databases">
        <authorList>
            <person name="King R."/>
        </authorList>
    </citation>
    <scope>NUCLEOTIDE SEQUENCE</scope>
</reference>
<dbReference type="Gene3D" id="1.25.40.10">
    <property type="entry name" value="Tetratricopeptide repeat domain"/>
    <property type="match status" value="1"/>
</dbReference>
<dbReference type="GO" id="GO:0006886">
    <property type="term" value="P:intracellular protein transport"/>
    <property type="evidence" value="ECO:0007669"/>
    <property type="project" value="UniProtKB-UniRule"/>
</dbReference>
<dbReference type="OrthoDB" id="9984275at2759"/>
<dbReference type="EMBL" id="OU892281">
    <property type="protein sequence ID" value="CAG9768706.1"/>
    <property type="molecule type" value="Genomic_DNA"/>
</dbReference>
<dbReference type="Proteomes" id="UP001152799">
    <property type="component" value="Chromosome 5"/>
</dbReference>
<evidence type="ECO:0000256" key="4">
    <source>
        <dbReference type="RuleBase" id="RU367013"/>
    </source>
</evidence>
<evidence type="ECO:0008006" key="7">
    <source>
        <dbReference type="Google" id="ProtNLM"/>
    </source>
</evidence>
<sequence>MASHIENKAKQLRDEGLKKLNSRGFFQSWFGGSDKASEAIDYYTRAGNLFKMAKNWQEAGEAFRDAGDLNCKTQDDLEAALNYSEAGNCFRKYDTAKAVQLYTKAIKLYSEMGRFFTAAKIEQKIAELMEELEDFSGAMVHYELASDLLHDENHHTMANKCMQKVGEFAAIEGKYQKAIKVFQGLAGPLLTYTAIEYFFRACICHLCNDPQMMESVLIRYQEAYPKFKNTREYHLIITLLDCMAQNDMDRYANEIRIYDGTGKLSNWHMTMLLRAKSSLDYESLR</sequence>
<gene>
    <name evidence="5" type="ORF">CEUTPL_LOCUS9230</name>
</gene>
<comment type="function">
    <text evidence="4">Required for vesicular transport between the endoplasmic reticulum and the Golgi apparatus.</text>
</comment>
<evidence type="ECO:0000313" key="5">
    <source>
        <dbReference type="EMBL" id="CAG9768706.1"/>
    </source>
</evidence>
<dbReference type="GO" id="GO:0005483">
    <property type="term" value="F:soluble NSF attachment protein activity"/>
    <property type="evidence" value="ECO:0007669"/>
    <property type="project" value="TreeGrafter"/>
</dbReference>
<dbReference type="CDD" id="cd15832">
    <property type="entry name" value="SNAP"/>
    <property type="match status" value="1"/>
</dbReference>
<accession>A0A9N9QPR4</accession>
<dbReference type="Pfam" id="PF14938">
    <property type="entry name" value="SNAP"/>
    <property type="match status" value="1"/>
</dbReference>
<keyword evidence="2 4" id="KW-0813">Transport</keyword>
<comment type="similarity">
    <text evidence="1 4">Belongs to the SNAP family.</text>
</comment>
<keyword evidence="4" id="KW-0472">Membrane</keyword>
<dbReference type="InterPro" id="IPR011990">
    <property type="entry name" value="TPR-like_helical_dom_sf"/>
</dbReference>
<evidence type="ECO:0000313" key="6">
    <source>
        <dbReference type="Proteomes" id="UP001152799"/>
    </source>
</evidence>
<dbReference type="GO" id="GO:0005774">
    <property type="term" value="C:vacuolar membrane"/>
    <property type="evidence" value="ECO:0007669"/>
    <property type="project" value="TreeGrafter"/>
</dbReference>
<evidence type="ECO:0000256" key="3">
    <source>
        <dbReference type="ARBA" id="ARBA00022927"/>
    </source>
</evidence>